<dbReference type="GO" id="GO:0031177">
    <property type="term" value="F:phosphopantetheine binding"/>
    <property type="evidence" value="ECO:0007669"/>
    <property type="project" value="TreeGrafter"/>
</dbReference>
<evidence type="ECO:0000313" key="3">
    <source>
        <dbReference type="EMBL" id="GHE78577.1"/>
    </source>
</evidence>
<protein>
    <recommendedName>
        <fullName evidence="5">Amino acid adenylation domain-containing protein</fullName>
    </recommendedName>
</protein>
<feature type="domain" description="AMP-binding enzyme C-terminal" evidence="2">
    <location>
        <begin position="416"/>
        <end position="492"/>
    </location>
</feature>
<dbReference type="InterPro" id="IPR042099">
    <property type="entry name" value="ANL_N_sf"/>
</dbReference>
<organism evidence="3 4">
    <name type="scientific">Streptomyces spiralis</name>
    <dbReference type="NCBI Taxonomy" id="66376"/>
    <lineage>
        <taxon>Bacteria</taxon>
        <taxon>Bacillati</taxon>
        <taxon>Actinomycetota</taxon>
        <taxon>Actinomycetes</taxon>
        <taxon>Kitasatosporales</taxon>
        <taxon>Streptomycetaceae</taxon>
        <taxon>Streptomyces</taxon>
    </lineage>
</organism>
<evidence type="ECO:0000259" key="2">
    <source>
        <dbReference type="Pfam" id="PF13193"/>
    </source>
</evidence>
<dbReference type="EMBL" id="BNBC01000016">
    <property type="protein sequence ID" value="GHE78577.1"/>
    <property type="molecule type" value="Genomic_DNA"/>
</dbReference>
<dbReference type="Gene3D" id="3.40.50.12780">
    <property type="entry name" value="N-terminal domain of ligase-like"/>
    <property type="match status" value="1"/>
</dbReference>
<dbReference type="InterPro" id="IPR025110">
    <property type="entry name" value="AMP-bd_C"/>
</dbReference>
<dbReference type="Pfam" id="PF00501">
    <property type="entry name" value="AMP-binding"/>
    <property type="match status" value="1"/>
</dbReference>
<accession>A0A919A0W7</accession>
<dbReference type="RefSeq" id="WP_189901633.1">
    <property type="nucleotide sequence ID" value="NZ_BNBC01000016.1"/>
</dbReference>
<dbReference type="Pfam" id="PF13193">
    <property type="entry name" value="AMP-binding_C"/>
    <property type="match status" value="1"/>
</dbReference>
<evidence type="ECO:0000313" key="4">
    <source>
        <dbReference type="Proteomes" id="UP000641386"/>
    </source>
</evidence>
<dbReference type="InterPro" id="IPR045851">
    <property type="entry name" value="AMP-bd_C_sf"/>
</dbReference>
<dbReference type="PROSITE" id="PS00455">
    <property type="entry name" value="AMP_BINDING"/>
    <property type="match status" value="1"/>
</dbReference>
<reference evidence="3" key="1">
    <citation type="journal article" date="2014" name="Int. J. Syst. Evol. Microbiol.">
        <title>Complete genome sequence of Corynebacterium casei LMG S-19264T (=DSM 44701T), isolated from a smear-ripened cheese.</title>
        <authorList>
            <consortium name="US DOE Joint Genome Institute (JGI-PGF)"/>
            <person name="Walter F."/>
            <person name="Albersmeier A."/>
            <person name="Kalinowski J."/>
            <person name="Ruckert C."/>
        </authorList>
    </citation>
    <scope>NUCLEOTIDE SEQUENCE</scope>
    <source>
        <strain evidence="3">JCM 3302</strain>
    </source>
</reference>
<feature type="domain" description="AMP-dependent synthetase/ligase" evidence="1">
    <location>
        <begin position="15"/>
        <end position="358"/>
    </location>
</feature>
<keyword evidence="4" id="KW-1185">Reference proteome</keyword>
<evidence type="ECO:0008006" key="5">
    <source>
        <dbReference type="Google" id="ProtNLM"/>
    </source>
</evidence>
<proteinExistence type="predicted"/>
<gene>
    <name evidence="3" type="ORF">GCM10014715_37280</name>
</gene>
<dbReference type="PANTHER" id="PTHR45527:SF1">
    <property type="entry name" value="FATTY ACID SYNTHASE"/>
    <property type="match status" value="1"/>
</dbReference>
<dbReference type="PANTHER" id="PTHR45527">
    <property type="entry name" value="NONRIBOSOMAL PEPTIDE SYNTHETASE"/>
    <property type="match status" value="1"/>
</dbReference>
<dbReference type="Proteomes" id="UP000641386">
    <property type="component" value="Unassembled WGS sequence"/>
</dbReference>
<sequence length="506" mass="53817">MPTDTGPDLVETLVRACARHSHRTAVVHDGLRYRYADLDRLSGRIAAGLVEHGAGPGETVGLLAGRGWWRCAAVLGIWRAGAAVNPLDPALPVERLNRIVRASATRLVLRDPAVPEPPVEAEQVPVPEVLGSGPAVARTGPLAYVVATSGSTGTPKCVAVPPAVLADLAAWHHGRWAFPGPPTTTHAASVGFDVGFQELVTTWTAGAELVVLDDEQRRDPFLLAGCLDEHRIARTFLPVTALHALAVALPVTGRRPGALREVVTAGERLVVNEEVRAMFAGLDATLVNQYGPSETHVVTEYRLPAGDPGRWPVHPALGGAVASAELLRVADDGRLRPFAEGEEAELVVAGRPLALGYLGDDELTRHRFRELPHRDGGTRRCYTTGDLVRRQDGLLHYVGRLDDQVKVRGFRVEPGEVEAVLGRVPGVRRAAVVGAGRAGSVTLHGYVVLSPGAGGQIDAARLRDACAAELPDYMVPVRFWHVPELPLTASGKVARRELAGSGTLLG</sequence>
<dbReference type="GO" id="GO:0005737">
    <property type="term" value="C:cytoplasm"/>
    <property type="evidence" value="ECO:0007669"/>
    <property type="project" value="TreeGrafter"/>
</dbReference>
<name>A0A919A0W7_9ACTN</name>
<dbReference type="AlphaFoldDB" id="A0A919A0W7"/>
<dbReference type="GO" id="GO:0043041">
    <property type="term" value="P:amino acid activation for nonribosomal peptide biosynthetic process"/>
    <property type="evidence" value="ECO:0007669"/>
    <property type="project" value="TreeGrafter"/>
</dbReference>
<evidence type="ECO:0000259" key="1">
    <source>
        <dbReference type="Pfam" id="PF00501"/>
    </source>
</evidence>
<dbReference type="SUPFAM" id="SSF56801">
    <property type="entry name" value="Acetyl-CoA synthetase-like"/>
    <property type="match status" value="1"/>
</dbReference>
<dbReference type="InterPro" id="IPR000873">
    <property type="entry name" value="AMP-dep_synth/lig_dom"/>
</dbReference>
<dbReference type="Gene3D" id="3.30.300.30">
    <property type="match status" value="1"/>
</dbReference>
<dbReference type="GO" id="GO:0044550">
    <property type="term" value="P:secondary metabolite biosynthetic process"/>
    <property type="evidence" value="ECO:0007669"/>
    <property type="project" value="TreeGrafter"/>
</dbReference>
<dbReference type="InterPro" id="IPR020845">
    <property type="entry name" value="AMP-binding_CS"/>
</dbReference>
<comment type="caution">
    <text evidence="3">The sequence shown here is derived from an EMBL/GenBank/DDBJ whole genome shotgun (WGS) entry which is preliminary data.</text>
</comment>
<reference evidence="3" key="2">
    <citation type="submission" date="2020-09" db="EMBL/GenBank/DDBJ databases">
        <authorList>
            <person name="Sun Q."/>
            <person name="Ohkuma M."/>
        </authorList>
    </citation>
    <scope>NUCLEOTIDE SEQUENCE</scope>
    <source>
        <strain evidence="3">JCM 3302</strain>
    </source>
</reference>